<feature type="transmembrane region" description="Helical" evidence="1">
    <location>
        <begin position="60"/>
        <end position="85"/>
    </location>
</feature>
<reference evidence="2" key="1">
    <citation type="submission" date="2020-10" db="EMBL/GenBank/DDBJ databases">
        <authorList>
            <person name="Gilroy R."/>
        </authorList>
    </citation>
    <scope>NUCLEOTIDE SEQUENCE</scope>
    <source>
        <strain evidence="2">ChiGjej1B1-24693</strain>
    </source>
</reference>
<name>A0A9D1GZD8_9ACTN</name>
<feature type="transmembrane region" description="Helical" evidence="1">
    <location>
        <begin position="16"/>
        <end position="40"/>
    </location>
</feature>
<evidence type="ECO:0000313" key="2">
    <source>
        <dbReference type="EMBL" id="HIT75295.1"/>
    </source>
</evidence>
<protein>
    <submittedName>
        <fullName evidence="2">Uncharacterized protein</fullName>
    </submittedName>
</protein>
<dbReference type="PROSITE" id="PS51318">
    <property type="entry name" value="TAT"/>
    <property type="match status" value="1"/>
</dbReference>
<evidence type="ECO:0000313" key="3">
    <source>
        <dbReference type="Proteomes" id="UP000886842"/>
    </source>
</evidence>
<evidence type="ECO:0000256" key="1">
    <source>
        <dbReference type="SAM" id="Phobius"/>
    </source>
</evidence>
<comment type="caution">
    <text evidence="2">The sequence shown here is derived from an EMBL/GenBank/DDBJ whole genome shotgun (WGS) entry which is preliminary data.</text>
</comment>
<gene>
    <name evidence="2" type="ORF">IAA98_06905</name>
</gene>
<feature type="transmembrane region" description="Helical" evidence="1">
    <location>
        <begin position="97"/>
        <end position="118"/>
    </location>
</feature>
<reference evidence="2" key="2">
    <citation type="journal article" date="2021" name="PeerJ">
        <title>Extensive microbial diversity within the chicken gut microbiome revealed by metagenomics and culture.</title>
        <authorList>
            <person name="Gilroy R."/>
            <person name="Ravi A."/>
            <person name="Getino M."/>
            <person name="Pursley I."/>
            <person name="Horton D.L."/>
            <person name="Alikhan N.F."/>
            <person name="Baker D."/>
            <person name="Gharbi K."/>
            <person name="Hall N."/>
            <person name="Watson M."/>
            <person name="Adriaenssens E.M."/>
            <person name="Foster-Nyarko E."/>
            <person name="Jarju S."/>
            <person name="Secka A."/>
            <person name="Antonio M."/>
            <person name="Oren A."/>
            <person name="Chaudhuri R.R."/>
            <person name="La Ragione R."/>
            <person name="Hildebrand F."/>
            <person name="Pallen M.J."/>
        </authorList>
    </citation>
    <scope>NUCLEOTIDE SEQUENCE</scope>
    <source>
        <strain evidence="2">ChiGjej1B1-24693</strain>
    </source>
</reference>
<keyword evidence="1" id="KW-1133">Transmembrane helix</keyword>
<keyword evidence="1" id="KW-0812">Transmembrane</keyword>
<proteinExistence type="predicted"/>
<sequence length="165" mass="17040">MSTPVVRPGHHRRRGLVGAVLIGLALAVVALAVPVIDATAGHLLADHLRLGYPQYTEADIAAAVTVSAVALSTVAGLAVICWLVTLVATVTRRRWSWVFALAVLIVGGLVVLTTMMVPDTSGRLGFPLSISATLMLPTVAGAVIVVLLRRDRAGVSRAGAVAASH</sequence>
<dbReference type="EMBL" id="DVLP01000209">
    <property type="protein sequence ID" value="HIT75295.1"/>
    <property type="molecule type" value="Genomic_DNA"/>
</dbReference>
<organism evidence="2 3">
    <name type="scientific">Candidatus Avipropionibacterium avicola</name>
    <dbReference type="NCBI Taxonomy" id="2840701"/>
    <lineage>
        <taxon>Bacteria</taxon>
        <taxon>Bacillati</taxon>
        <taxon>Actinomycetota</taxon>
        <taxon>Actinomycetes</taxon>
        <taxon>Propionibacteriales</taxon>
        <taxon>Propionibacteriaceae</taxon>
        <taxon>Propionibacteriaceae incertae sedis</taxon>
        <taxon>Candidatus Avipropionibacterium</taxon>
    </lineage>
</organism>
<feature type="transmembrane region" description="Helical" evidence="1">
    <location>
        <begin position="124"/>
        <end position="148"/>
    </location>
</feature>
<dbReference type="InterPro" id="IPR006311">
    <property type="entry name" value="TAT_signal"/>
</dbReference>
<accession>A0A9D1GZD8</accession>
<dbReference type="Proteomes" id="UP000886842">
    <property type="component" value="Unassembled WGS sequence"/>
</dbReference>
<dbReference type="AlphaFoldDB" id="A0A9D1GZD8"/>
<keyword evidence="1" id="KW-0472">Membrane</keyword>